<keyword evidence="2" id="KW-1185">Reference proteome</keyword>
<sequence length="136" mass="15144">MEPMPLLEHDDVIFLSLLNVGGGMPWESSYPSYCWRTLLDSEGHGPSNLDMFHTGQERMDVQSSLLRPEACRHTPVFNPAESGSPLVRVIGQKCNKFVLVQIYINLLRFSNGAAPSLSCSPESCHVAMFNPYNRCG</sequence>
<proteinExistence type="predicted"/>
<dbReference type="AlphaFoldDB" id="A0AAV4QQD8"/>
<protein>
    <submittedName>
        <fullName evidence="1">Uncharacterized protein</fullName>
    </submittedName>
</protein>
<name>A0AAV4QQD8_CAEEX</name>
<dbReference type="Proteomes" id="UP001054945">
    <property type="component" value="Unassembled WGS sequence"/>
</dbReference>
<reference evidence="1 2" key="1">
    <citation type="submission" date="2021-06" db="EMBL/GenBank/DDBJ databases">
        <title>Caerostris extrusa draft genome.</title>
        <authorList>
            <person name="Kono N."/>
            <person name="Arakawa K."/>
        </authorList>
    </citation>
    <scope>NUCLEOTIDE SEQUENCE [LARGE SCALE GENOMIC DNA]</scope>
</reference>
<dbReference type="EMBL" id="BPLR01006521">
    <property type="protein sequence ID" value="GIY10412.1"/>
    <property type="molecule type" value="Genomic_DNA"/>
</dbReference>
<accession>A0AAV4QQD8</accession>
<organism evidence="1 2">
    <name type="scientific">Caerostris extrusa</name>
    <name type="common">Bark spider</name>
    <name type="synonym">Caerostris bankana</name>
    <dbReference type="NCBI Taxonomy" id="172846"/>
    <lineage>
        <taxon>Eukaryota</taxon>
        <taxon>Metazoa</taxon>
        <taxon>Ecdysozoa</taxon>
        <taxon>Arthropoda</taxon>
        <taxon>Chelicerata</taxon>
        <taxon>Arachnida</taxon>
        <taxon>Araneae</taxon>
        <taxon>Araneomorphae</taxon>
        <taxon>Entelegynae</taxon>
        <taxon>Araneoidea</taxon>
        <taxon>Araneidae</taxon>
        <taxon>Caerostris</taxon>
    </lineage>
</organism>
<evidence type="ECO:0000313" key="1">
    <source>
        <dbReference type="EMBL" id="GIY10412.1"/>
    </source>
</evidence>
<evidence type="ECO:0000313" key="2">
    <source>
        <dbReference type="Proteomes" id="UP001054945"/>
    </source>
</evidence>
<comment type="caution">
    <text evidence="1">The sequence shown here is derived from an EMBL/GenBank/DDBJ whole genome shotgun (WGS) entry which is preliminary data.</text>
</comment>
<gene>
    <name evidence="1" type="ORF">CEXT_629331</name>
</gene>